<name>A0A427XD09_9TREE</name>
<dbReference type="InterPro" id="IPR014016">
    <property type="entry name" value="UvrD-like_ATP-bd"/>
</dbReference>
<dbReference type="PANTHER" id="PTHR11070">
    <property type="entry name" value="UVRD / RECB / PCRA DNA HELICASE FAMILY MEMBER"/>
    <property type="match status" value="1"/>
</dbReference>
<dbReference type="EC" id="5.6.2.4" evidence="11"/>
<dbReference type="PROSITE" id="PS51198">
    <property type="entry name" value="UVRD_HELICASE_ATP_BIND"/>
    <property type="match status" value="1"/>
</dbReference>
<evidence type="ECO:0000256" key="5">
    <source>
        <dbReference type="ARBA" id="ARBA00022806"/>
    </source>
</evidence>
<dbReference type="Gene3D" id="1.10.486.10">
    <property type="entry name" value="PCRA, domain 4"/>
    <property type="match status" value="1"/>
</dbReference>
<dbReference type="Gene3D" id="1.10.10.160">
    <property type="match status" value="1"/>
</dbReference>
<keyword evidence="2 13" id="KW-0547">Nucleotide-binding</keyword>
<keyword evidence="3" id="KW-0227">DNA damage</keyword>
<evidence type="ECO:0000256" key="10">
    <source>
        <dbReference type="ARBA" id="ARBA00034617"/>
    </source>
</evidence>
<dbReference type="Pfam" id="PF00580">
    <property type="entry name" value="UvrD-helicase"/>
    <property type="match status" value="1"/>
</dbReference>
<comment type="similarity">
    <text evidence="1">Belongs to the helicase family. UvrD subfamily.</text>
</comment>
<comment type="caution">
    <text evidence="16">The sequence shown here is derived from an EMBL/GenBank/DDBJ whole genome shotgun (WGS) entry which is preliminary data.</text>
</comment>
<dbReference type="GO" id="GO:0043138">
    <property type="term" value="F:3'-5' DNA helicase activity"/>
    <property type="evidence" value="ECO:0007669"/>
    <property type="project" value="UniProtKB-EC"/>
</dbReference>
<dbReference type="Pfam" id="PF13361">
    <property type="entry name" value="UvrD_C"/>
    <property type="match status" value="1"/>
</dbReference>
<reference evidence="16 17" key="1">
    <citation type="submission" date="2018-11" db="EMBL/GenBank/DDBJ databases">
        <title>Genome sequence of Apiotrichum porosum DSM 27194.</title>
        <authorList>
            <person name="Aliyu H."/>
            <person name="Gorte O."/>
            <person name="Ochsenreither K."/>
        </authorList>
    </citation>
    <scope>NUCLEOTIDE SEQUENCE [LARGE SCALE GENOMIC DNA]</scope>
    <source>
        <strain evidence="16 17">DSM 27194</strain>
    </source>
</reference>
<dbReference type="InterPro" id="IPR013986">
    <property type="entry name" value="DExx_box_DNA_helicase_dom_sf"/>
</dbReference>
<protein>
    <recommendedName>
        <fullName evidence="11">DNA 3'-5' helicase</fullName>
        <ecNumber evidence="11">5.6.2.4</ecNumber>
    </recommendedName>
</protein>
<dbReference type="EMBL" id="RSCE01000023">
    <property type="protein sequence ID" value="RSH76604.1"/>
    <property type="molecule type" value="Genomic_DNA"/>
</dbReference>
<dbReference type="PANTHER" id="PTHR11070:SF2">
    <property type="entry name" value="ATP-DEPENDENT DNA HELICASE SRS2"/>
    <property type="match status" value="1"/>
</dbReference>
<dbReference type="InterPro" id="IPR000212">
    <property type="entry name" value="DNA_helicase_UvrD/REP"/>
</dbReference>
<evidence type="ECO:0000256" key="7">
    <source>
        <dbReference type="ARBA" id="ARBA00023125"/>
    </source>
</evidence>
<dbReference type="GO" id="GO:0000725">
    <property type="term" value="P:recombinational repair"/>
    <property type="evidence" value="ECO:0007669"/>
    <property type="project" value="TreeGrafter"/>
</dbReference>
<comment type="catalytic activity">
    <reaction evidence="10">
        <text>Couples ATP hydrolysis with the unwinding of duplex DNA by translocating in the 3'-5' direction.</text>
        <dbReference type="EC" id="5.6.2.4"/>
    </reaction>
</comment>
<dbReference type="GO" id="GO:0003677">
    <property type="term" value="F:DNA binding"/>
    <property type="evidence" value="ECO:0007669"/>
    <property type="project" value="UniProtKB-KW"/>
</dbReference>
<dbReference type="GO" id="GO:0005524">
    <property type="term" value="F:ATP binding"/>
    <property type="evidence" value="ECO:0007669"/>
    <property type="project" value="UniProtKB-UniRule"/>
</dbReference>
<evidence type="ECO:0000256" key="11">
    <source>
        <dbReference type="ARBA" id="ARBA00034808"/>
    </source>
</evidence>
<feature type="domain" description="UvrD-like helicase ATP-binding" evidence="14">
    <location>
        <begin position="15"/>
        <end position="300"/>
    </location>
</feature>
<evidence type="ECO:0000256" key="4">
    <source>
        <dbReference type="ARBA" id="ARBA00022801"/>
    </source>
</evidence>
<gene>
    <name evidence="16" type="ORF">EHS24_005489</name>
</gene>
<evidence type="ECO:0000256" key="6">
    <source>
        <dbReference type="ARBA" id="ARBA00022840"/>
    </source>
</evidence>
<keyword evidence="6 13" id="KW-0067">ATP-binding</keyword>
<dbReference type="Gene3D" id="3.40.50.300">
    <property type="entry name" value="P-loop containing nucleotide triphosphate hydrolases"/>
    <property type="match status" value="2"/>
</dbReference>
<evidence type="ECO:0000256" key="13">
    <source>
        <dbReference type="PROSITE-ProRule" id="PRU00560"/>
    </source>
</evidence>
<evidence type="ECO:0000256" key="1">
    <source>
        <dbReference type="ARBA" id="ARBA00009922"/>
    </source>
</evidence>
<dbReference type="PROSITE" id="PS51217">
    <property type="entry name" value="UVRD_HELICASE_CTER"/>
    <property type="match status" value="1"/>
</dbReference>
<evidence type="ECO:0000256" key="2">
    <source>
        <dbReference type="ARBA" id="ARBA00022741"/>
    </source>
</evidence>
<keyword evidence="5 13" id="KW-0347">Helicase</keyword>
<evidence type="ECO:0000256" key="8">
    <source>
        <dbReference type="ARBA" id="ARBA00023204"/>
    </source>
</evidence>
<dbReference type="InterPro" id="IPR014017">
    <property type="entry name" value="DNA_helicase_UvrD-like_C"/>
</dbReference>
<dbReference type="SUPFAM" id="SSF52540">
    <property type="entry name" value="P-loop containing nucleoside triphosphate hydrolases"/>
    <property type="match status" value="1"/>
</dbReference>
<evidence type="ECO:0000256" key="3">
    <source>
        <dbReference type="ARBA" id="ARBA00022763"/>
    </source>
</evidence>
<evidence type="ECO:0000259" key="14">
    <source>
        <dbReference type="PROSITE" id="PS51198"/>
    </source>
</evidence>
<evidence type="ECO:0000256" key="9">
    <source>
        <dbReference type="ARBA" id="ARBA00023235"/>
    </source>
</evidence>
<keyword evidence="9" id="KW-0413">Isomerase</keyword>
<dbReference type="GeneID" id="39590032"/>
<evidence type="ECO:0000256" key="12">
    <source>
        <dbReference type="ARBA" id="ARBA00048988"/>
    </source>
</evidence>
<feature type="domain" description="UvrD-like helicase C-terminal" evidence="15">
    <location>
        <begin position="301"/>
        <end position="428"/>
    </location>
</feature>
<keyword evidence="4 13" id="KW-0378">Hydrolase</keyword>
<evidence type="ECO:0000259" key="15">
    <source>
        <dbReference type="PROSITE" id="PS51217"/>
    </source>
</evidence>
<dbReference type="AlphaFoldDB" id="A0A427XD09"/>
<keyword evidence="17" id="KW-1185">Reference proteome</keyword>
<evidence type="ECO:0000313" key="17">
    <source>
        <dbReference type="Proteomes" id="UP000279236"/>
    </source>
</evidence>
<organism evidence="16 17">
    <name type="scientific">Apiotrichum porosum</name>
    <dbReference type="NCBI Taxonomy" id="105984"/>
    <lineage>
        <taxon>Eukaryota</taxon>
        <taxon>Fungi</taxon>
        <taxon>Dikarya</taxon>
        <taxon>Basidiomycota</taxon>
        <taxon>Agaricomycotina</taxon>
        <taxon>Tremellomycetes</taxon>
        <taxon>Trichosporonales</taxon>
        <taxon>Trichosporonaceae</taxon>
        <taxon>Apiotrichum</taxon>
    </lineage>
</organism>
<dbReference type="Proteomes" id="UP000279236">
    <property type="component" value="Unassembled WGS sequence"/>
</dbReference>
<evidence type="ECO:0000313" key="16">
    <source>
        <dbReference type="EMBL" id="RSH76604.1"/>
    </source>
</evidence>
<feature type="binding site" evidence="13">
    <location>
        <begin position="36"/>
        <end position="43"/>
    </location>
    <ligand>
        <name>ATP</name>
        <dbReference type="ChEBI" id="CHEBI:30616"/>
    </ligand>
</feature>
<dbReference type="CDD" id="cd17932">
    <property type="entry name" value="DEXQc_UvrD"/>
    <property type="match status" value="1"/>
</dbReference>
<dbReference type="InterPro" id="IPR027417">
    <property type="entry name" value="P-loop_NTPase"/>
</dbReference>
<dbReference type="RefSeq" id="XP_028471751.1">
    <property type="nucleotide sequence ID" value="XM_028621012.1"/>
</dbReference>
<keyword evidence="8" id="KW-0234">DNA repair</keyword>
<comment type="catalytic activity">
    <reaction evidence="12">
        <text>ATP + H2O = ADP + phosphate + H(+)</text>
        <dbReference type="Rhea" id="RHEA:13065"/>
        <dbReference type="ChEBI" id="CHEBI:15377"/>
        <dbReference type="ChEBI" id="CHEBI:15378"/>
        <dbReference type="ChEBI" id="CHEBI:30616"/>
        <dbReference type="ChEBI" id="CHEBI:43474"/>
        <dbReference type="ChEBI" id="CHEBI:456216"/>
        <dbReference type="EC" id="5.6.2.4"/>
    </reaction>
</comment>
<dbReference type="GO" id="GO:0016787">
    <property type="term" value="F:hydrolase activity"/>
    <property type="evidence" value="ECO:0007669"/>
    <property type="project" value="UniProtKB-UniRule"/>
</dbReference>
<dbReference type="FunFam" id="3.40.50.300:FF:001201">
    <property type="entry name" value="ATP-dependent DNA helicase UvrD2"/>
    <property type="match status" value="1"/>
</dbReference>
<accession>A0A427XD09</accession>
<dbReference type="GO" id="GO:0005634">
    <property type="term" value="C:nucleus"/>
    <property type="evidence" value="ECO:0007669"/>
    <property type="project" value="TreeGrafter"/>
</dbReference>
<keyword evidence="7" id="KW-0238">DNA-binding</keyword>
<proteinExistence type="inferred from homology"/>
<dbReference type="STRING" id="105984.A0A427XD09"/>
<sequence>MRDDGDSERYPYLSSLNAAQLRAVTAPPGTPLQILAGPGSGKTRVLTSRVAHLVKKHKYKPYEITAVTFTNKAANEMRKRLKVLLGEKEAGQLVLGTFHATCARYLRRHGSRIDLDNNFAISDADDCKKIMSRLLKARAEELAQAHISLKEGVVLNDISKAKAKGESPEGMAVRAAKQEVGSNVLAVIAQLYKEYELALRDAGALDFDDLLVFGLRLFKEHPDILVKCLHILVDEFQDTNTTQYELMKCFARANGGVSVVGDPDQSIYGWRSAEIENLDNMKRDFKGVDAIYLEHNYRSTGAILAASHSIVSQDAKRIPKNLYTSHPKSTPAILKQFATPVIEASFISTEIKRLIAYSGGLLNYDDFSILLRYNALSRVIESALQKDGIPNRIIGGHKFFERMEIKDLLAYLQLADNPNFTASGRLLS</sequence>
<dbReference type="OrthoDB" id="1470711at2759"/>